<dbReference type="PANTHER" id="PTHR12612">
    <property type="entry name" value="NUCLEAR TRANSPORT FACTOR 2"/>
    <property type="match status" value="1"/>
</dbReference>
<gene>
    <name evidence="4" type="ORF">CHUDEA4_590</name>
    <name evidence="5" type="ORF">GY17_00003168</name>
</gene>
<dbReference type="InterPro" id="IPR018222">
    <property type="entry name" value="Nuclear_transport_factor_2_euk"/>
</dbReference>
<dbReference type="EMBL" id="JTAI01000022">
    <property type="protein sequence ID" value="PPS93116.1"/>
    <property type="molecule type" value="Genomic_DNA"/>
</dbReference>
<dbReference type="GO" id="GO:0051028">
    <property type="term" value="P:mRNA transport"/>
    <property type="evidence" value="ECO:0007669"/>
    <property type="project" value="UniProtKB-UniRule"/>
</dbReference>
<sequence>MDQSINLNPQFDQIGKQFVQHYYQTFQTNRPALGGLYGPQSMLTWEDTQFQGQANIVNKFNSLNFQRVQFEITRVDCQPSPNNGSIVFVTGDVRIDDGQPLKFSQVFNLMPSGNGGFMIFNDLFRLNLG</sequence>
<dbReference type="Pfam" id="PF02136">
    <property type="entry name" value="NTF2"/>
    <property type="match status" value="1"/>
</dbReference>
<dbReference type="Gene3D" id="3.10.450.50">
    <property type="match status" value="1"/>
</dbReference>
<dbReference type="GO" id="GO:0006606">
    <property type="term" value="P:protein import into nucleus"/>
    <property type="evidence" value="ECO:0007669"/>
    <property type="project" value="UniProtKB-ARBA"/>
</dbReference>
<keyword evidence="2" id="KW-0539">Nucleus</keyword>
<reference evidence="5 6" key="3">
    <citation type="submission" date="2017-10" db="EMBL/GenBank/DDBJ databases">
        <title>Consistent, comparative and evidence-based genome annotation and re-annotation for the closely-related species, Cryptosporidium parvum, C. hominis and C. tyzzeri.</title>
        <authorList>
            <person name="Baptista R.P."/>
            <person name="Li Y."/>
            <person name="Sateriale A."/>
            <person name="Striepen B."/>
            <person name="Kissinger J.C."/>
        </authorList>
    </citation>
    <scope>NUCLEOTIDE SEQUENCE [LARGE SCALE GENOMIC DNA]</scope>
    <source>
        <strain evidence="5">30976</strain>
    </source>
</reference>
<dbReference type="Proteomes" id="UP000199752">
    <property type="component" value="Chromosome 4"/>
</dbReference>
<organism evidence="4">
    <name type="scientific">Cryptosporidium hominis</name>
    <dbReference type="NCBI Taxonomy" id="237895"/>
    <lineage>
        <taxon>Eukaryota</taxon>
        <taxon>Sar</taxon>
        <taxon>Alveolata</taxon>
        <taxon>Apicomplexa</taxon>
        <taxon>Conoidasida</taxon>
        <taxon>Coccidia</taxon>
        <taxon>Eucoccidiorida</taxon>
        <taxon>Eimeriorina</taxon>
        <taxon>Cryptosporidiidae</taxon>
        <taxon>Cryptosporidium</taxon>
    </lineage>
</organism>
<dbReference type="VEuPathDB" id="CryptoDB:ChTU502y2012_403g0270"/>
<dbReference type="CDD" id="cd00780">
    <property type="entry name" value="NTF2"/>
    <property type="match status" value="1"/>
</dbReference>
<reference evidence="4" key="2">
    <citation type="submission" date="2015-08" db="EMBL/GenBank/DDBJ databases">
        <authorList>
            <person name="Babu N.S."/>
            <person name="Beckwith C.J."/>
            <person name="Beseler K.G."/>
            <person name="Brison A."/>
            <person name="Carone J.V."/>
            <person name="Caskin T.P."/>
            <person name="Diamond M."/>
            <person name="Durham M.E."/>
            <person name="Foxe J.M."/>
            <person name="Go M."/>
            <person name="Henderson B.A."/>
            <person name="Jones I.B."/>
            <person name="McGettigan J.A."/>
            <person name="Micheletti S.J."/>
            <person name="Nasrallah M.E."/>
            <person name="Ortiz D."/>
            <person name="Piller C.R."/>
            <person name="Privatt S.R."/>
            <person name="Schneider S.L."/>
            <person name="Sharp S."/>
            <person name="Smith T.C."/>
            <person name="Stanton J.D."/>
            <person name="Ullery H.E."/>
            <person name="Wilson R.J."/>
            <person name="Serrano M.G."/>
            <person name="Buck G."/>
            <person name="Lee V."/>
            <person name="Wang Y."/>
            <person name="Carvalho R."/>
            <person name="Voegtly L."/>
            <person name="Shi R."/>
            <person name="Duckworth R."/>
            <person name="Johnson A."/>
            <person name="Loviza R."/>
            <person name="Walstead R."/>
            <person name="Shah Z."/>
            <person name="Kiflezghi M."/>
            <person name="Wade K."/>
            <person name="Ball S.L."/>
            <person name="Bradley K.W."/>
            <person name="Asai D.J."/>
            <person name="Bowman C.A."/>
            <person name="Russell D.A."/>
            <person name="Pope W.H."/>
            <person name="Jacobs-Sera D."/>
            <person name="Hendrix R.W."/>
            <person name="Hatfull G.F."/>
        </authorList>
    </citation>
    <scope>NUCLEOTIDE SEQUENCE [LARGE SCALE GENOMIC DNA]</scope>
</reference>
<dbReference type="SMR" id="A0A0S4TDJ1"/>
<evidence type="ECO:0000259" key="3">
    <source>
        <dbReference type="PROSITE" id="PS50177"/>
    </source>
</evidence>
<proteinExistence type="predicted"/>
<dbReference type="AlphaFoldDB" id="A0A0S4TDJ1"/>
<keyword evidence="1 2" id="KW-0963">Cytoplasm</keyword>
<name>A0A0S4TDJ1_CRYHO</name>
<evidence type="ECO:0000256" key="2">
    <source>
        <dbReference type="RuleBase" id="RU369002"/>
    </source>
</evidence>
<dbReference type="EMBL" id="LN877950">
    <property type="protein sequence ID" value="CUV05438.1"/>
    <property type="molecule type" value="Genomic_DNA"/>
</dbReference>
<evidence type="ECO:0000313" key="6">
    <source>
        <dbReference type="Proteomes" id="UP001429100"/>
    </source>
</evidence>
<dbReference type="VEuPathDB" id="CryptoDB:GY17_00003168"/>
<accession>A0A0S4TDJ1</accession>
<comment type="subcellular location">
    <subcellularLocation>
        <location evidence="2">Cytoplasm</location>
    </subcellularLocation>
    <subcellularLocation>
        <location evidence="2">Nucleus</location>
    </subcellularLocation>
</comment>
<keyword evidence="6" id="KW-1185">Reference proteome</keyword>
<dbReference type="OrthoDB" id="6507044at2759"/>
<evidence type="ECO:0000256" key="1">
    <source>
        <dbReference type="ARBA" id="ARBA00022490"/>
    </source>
</evidence>
<reference evidence="5 6" key="1">
    <citation type="submission" date="2014-11" db="EMBL/GenBank/DDBJ databases">
        <title>Comparative genomic analysis of Cryptosporidium hominis reveals occurrence of genetic recombination in virulent subtypes.</title>
        <authorList>
            <person name="Guo Y."/>
            <person name="Tang K."/>
            <person name="Frace M."/>
            <person name="Li N."/>
            <person name="Roellig D.M."/>
            <person name="Sammons S."/>
            <person name="Knipe K."/>
            <person name="Rowe L."/>
            <person name="Feng Y."/>
            <person name="Xiao L."/>
        </authorList>
    </citation>
    <scope>NUCLEOTIDE SEQUENCE [LARGE SCALE GENOMIC DNA]</scope>
    <source>
        <strain evidence="5">30976</strain>
    </source>
</reference>
<dbReference type="GO" id="GO:0005737">
    <property type="term" value="C:cytoplasm"/>
    <property type="evidence" value="ECO:0007669"/>
    <property type="project" value="UniProtKB-SubCell"/>
</dbReference>
<dbReference type="PROSITE" id="PS50177">
    <property type="entry name" value="NTF2_DOMAIN"/>
    <property type="match status" value="1"/>
</dbReference>
<dbReference type="InterPro" id="IPR002075">
    <property type="entry name" value="NTF2_dom"/>
</dbReference>
<feature type="domain" description="NTF2" evidence="3">
    <location>
        <begin position="14"/>
        <end position="126"/>
    </location>
</feature>
<comment type="function">
    <text evidence="2">Has a role in nuclear-cytoplasmic transport of proteins and mRNAs.</text>
</comment>
<dbReference type="FunFam" id="3.10.450.50:FF:000005">
    <property type="entry name" value="Nuclear transport factor 2"/>
    <property type="match status" value="1"/>
</dbReference>
<protein>
    <recommendedName>
        <fullName evidence="2">Nuclear transport factor 2</fullName>
        <shortName evidence="2">NTF-2</shortName>
    </recommendedName>
</protein>
<dbReference type="VEuPathDB" id="CryptoDB:Chro.40075"/>
<dbReference type="GO" id="GO:0005635">
    <property type="term" value="C:nuclear envelope"/>
    <property type="evidence" value="ECO:0007669"/>
    <property type="project" value="UniProtKB-ARBA"/>
</dbReference>
<dbReference type="SUPFAM" id="SSF54427">
    <property type="entry name" value="NTF2-like"/>
    <property type="match status" value="1"/>
</dbReference>
<evidence type="ECO:0000313" key="4">
    <source>
        <dbReference type="EMBL" id="CUV05438.1"/>
    </source>
</evidence>
<dbReference type="Proteomes" id="UP001429100">
    <property type="component" value="Unassembled WGS sequence"/>
</dbReference>
<dbReference type="InterPro" id="IPR045875">
    <property type="entry name" value="NTF2"/>
</dbReference>
<dbReference type="InterPro" id="IPR032710">
    <property type="entry name" value="NTF2-like_dom_sf"/>
</dbReference>
<keyword evidence="2" id="KW-0653">Protein transport</keyword>
<keyword evidence="2" id="KW-0813">Transport</keyword>
<dbReference type="VEuPathDB" id="CryptoDB:CHUDEA4_590"/>
<evidence type="ECO:0000313" key="5">
    <source>
        <dbReference type="EMBL" id="PPS93116.1"/>
    </source>
</evidence>